<proteinExistence type="predicted"/>
<sequence>MTVALATITALTGCGPNEDEQCAAAYERAVQRVDAVVSAEFKCGGGFGAETQGGEVTIAVDTQDEANPVMEDVYRALAADPELTRAPYVLFHSVDGDFFKIDDLGFNGNPSLDQIREKYGITPTPTP</sequence>
<organism evidence="1 2">
    <name type="scientific">Promicromonospora alba</name>
    <dbReference type="NCBI Taxonomy" id="1616110"/>
    <lineage>
        <taxon>Bacteria</taxon>
        <taxon>Bacillati</taxon>
        <taxon>Actinomycetota</taxon>
        <taxon>Actinomycetes</taxon>
        <taxon>Micrococcales</taxon>
        <taxon>Promicromonosporaceae</taxon>
        <taxon>Promicromonospora</taxon>
    </lineage>
</organism>
<evidence type="ECO:0008006" key="3">
    <source>
        <dbReference type="Google" id="ProtNLM"/>
    </source>
</evidence>
<evidence type="ECO:0000313" key="2">
    <source>
        <dbReference type="Proteomes" id="UP001596011"/>
    </source>
</evidence>
<evidence type="ECO:0000313" key="1">
    <source>
        <dbReference type="EMBL" id="MFC4630273.1"/>
    </source>
</evidence>
<dbReference type="Proteomes" id="UP001596011">
    <property type="component" value="Unassembled WGS sequence"/>
</dbReference>
<gene>
    <name evidence="1" type="ORF">ACFO6V_18640</name>
</gene>
<accession>A0ABV9HL40</accession>
<name>A0ABV9HL40_9MICO</name>
<dbReference type="EMBL" id="JBHSFI010000005">
    <property type="protein sequence ID" value="MFC4630273.1"/>
    <property type="molecule type" value="Genomic_DNA"/>
</dbReference>
<protein>
    <recommendedName>
        <fullName evidence="3">Lipoprotein</fullName>
    </recommendedName>
</protein>
<dbReference type="RefSeq" id="WP_377137819.1">
    <property type="nucleotide sequence ID" value="NZ_JBHSFI010000005.1"/>
</dbReference>
<comment type="caution">
    <text evidence="1">The sequence shown here is derived from an EMBL/GenBank/DDBJ whole genome shotgun (WGS) entry which is preliminary data.</text>
</comment>
<keyword evidence="2" id="KW-1185">Reference proteome</keyword>
<reference evidence="2" key="1">
    <citation type="journal article" date="2019" name="Int. J. Syst. Evol. Microbiol.">
        <title>The Global Catalogue of Microorganisms (GCM) 10K type strain sequencing project: providing services to taxonomists for standard genome sequencing and annotation.</title>
        <authorList>
            <consortium name="The Broad Institute Genomics Platform"/>
            <consortium name="The Broad Institute Genome Sequencing Center for Infectious Disease"/>
            <person name="Wu L."/>
            <person name="Ma J."/>
        </authorList>
    </citation>
    <scope>NUCLEOTIDE SEQUENCE [LARGE SCALE GENOMIC DNA]</scope>
    <source>
        <strain evidence="2">CCUG 42722</strain>
    </source>
</reference>